<organism evidence="5 6">
    <name type="scientific">Strongylus vulgaris</name>
    <name type="common">Blood worm</name>
    <dbReference type="NCBI Taxonomy" id="40348"/>
    <lineage>
        <taxon>Eukaryota</taxon>
        <taxon>Metazoa</taxon>
        <taxon>Ecdysozoa</taxon>
        <taxon>Nematoda</taxon>
        <taxon>Chromadorea</taxon>
        <taxon>Rhabditida</taxon>
        <taxon>Rhabditina</taxon>
        <taxon>Rhabditomorpha</taxon>
        <taxon>Strongyloidea</taxon>
        <taxon>Strongylidae</taxon>
        <taxon>Strongylus</taxon>
    </lineage>
</organism>
<dbReference type="OrthoDB" id="5868109at2759"/>
<dbReference type="PROSITE" id="PS50279">
    <property type="entry name" value="BPTI_KUNITZ_2"/>
    <property type="match status" value="1"/>
</dbReference>
<gene>
    <name evidence="5" type="ORF">SVUK_LOCUS14284</name>
</gene>
<evidence type="ECO:0000313" key="5">
    <source>
        <dbReference type="EMBL" id="VDM79286.1"/>
    </source>
</evidence>
<reference evidence="5 6" key="1">
    <citation type="submission" date="2018-11" db="EMBL/GenBank/DDBJ databases">
        <authorList>
            <consortium name="Pathogen Informatics"/>
        </authorList>
    </citation>
    <scope>NUCLEOTIDE SEQUENCE [LARGE SCALE GENOMIC DNA]</scope>
</reference>
<keyword evidence="1" id="KW-0646">Protease inhibitor</keyword>
<keyword evidence="2" id="KW-0722">Serine protease inhibitor</keyword>
<evidence type="ECO:0000256" key="3">
    <source>
        <dbReference type="ARBA" id="ARBA00023157"/>
    </source>
</evidence>
<dbReference type="InterPro" id="IPR036880">
    <property type="entry name" value="Kunitz_BPTI_sf"/>
</dbReference>
<feature type="domain" description="BPTI/Kunitz inhibitor" evidence="4">
    <location>
        <begin position="10"/>
        <end position="44"/>
    </location>
</feature>
<dbReference type="GO" id="GO:0005615">
    <property type="term" value="C:extracellular space"/>
    <property type="evidence" value="ECO:0007669"/>
    <property type="project" value="TreeGrafter"/>
</dbReference>
<dbReference type="InterPro" id="IPR002223">
    <property type="entry name" value="Kunitz_BPTI"/>
</dbReference>
<dbReference type="InterPro" id="IPR050098">
    <property type="entry name" value="TFPI/VKTCI-like"/>
</dbReference>
<dbReference type="Gene3D" id="4.10.410.10">
    <property type="entry name" value="Pancreatic trypsin inhibitor Kunitz domain"/>
    <property type="match status" value="1"/>
</dbReference>
<evidence type="ECO:0000313" key="6">
    <source>
        <dbReference type="Proteomes" id="UP000270094"/>
    </source>
</evidence>
<dbReference type="Proteomes" id="UP000270094">
    <property type="component" value="Unassembled WGS sequence"/>
</dbReference>
<dbReference type="AlphaFoldDB" id="A0A3P7J7N9"/>
<keyword evidence="3" id="KW-1015">Disulfide bond</keyword>
<dbReference type="SUPFAM" id="SSF57362">
    <property type="entry name" value="BPTI-like"/>
    <property type="match status" value="1"/>
</dbReference>
<dbReference type="GO" id="GO:0004867">
    <property type="term" value="F:serine-type endopeptidase inhibitor activity"/>
    <property type="evidence" value="ECO:0007669"/>
    <property type="project" value="UniProtKB-KW"/>
</dbReference>
<dbReference type="PANTHER" id="PTHR10083:SF374">
    <property type="entry name" value="BPTI_KUNITZ INHIBITOR DOMAIN-CONTAINING PROTEIN"/>
    <property type="match status" value="1"/>
</dbReference>
<evidence type="ECO:0000256" key="2">
    <source>
        <dbReference type="ARBA" id="ARBA00022900"/>
    </source>
</evidence>
<name>A0A3P7J7N9_STRVU</name>
<dbReference type="EMBL" id="UYYB01104581">
    <property type="protein sequence ID" value="VDM79286.1"/>
    <property type="molecule type" value="Genomic_DNA"/>
</dbReference>
<dbReference type="InterPro" id="IPR020901">
    <property type="entry name" value="Prtase_inh_Kunz-CS"/>
</dbReference>
<evidence type="ECO:0000256" key="1">
    <source>
        <dbReference type="ARBA" id="ARBA00022690"/>
    </source>
</evidence>
<accession>A0A3P7J7N9</accession>
<dbReference type="PANTHER" id="PTHR10083">
    <property type="entry name" value="KUNITZ-TYPE PROTEASE INHIBITOR-RELATED"/>
    <property type="match status" value="1"/>
</dbReference>
<protein>
    <recommendedName>
        <fullName evidence="4">BPTI/Kunitz inhibitor domain-containing protein</fullName>
    </recommendedName>
</protein>
<dbReference type="PROSITE" id="PS00280">
    <property type="entry name" value="BPTI_KUNITZ_1"/>
    <property type="match status" value="1"/>
</dbReference>
<evidence type="ECO:0000259" key="4">
    <source>
        <dbReference type="PROSITE" id="PS50279"/>
    </source>
</evidence>
<dbReference type="SMART" id="SM00131">
    <property type="entry name" value="KU"/>
    <property type="match status" value="1"/>
</dbReference>
<keyword evidence="6" id="KW-1185">Reference proteome</keyword>
<dbReference type="CDD" id="cd00109">
    <property type="entry name" value="Kunitz-type"/>
    <property type="match status" value="1"/>
</dbReference>
<sequence length="285" mass="32601">MEPLDRGSWYYFNKRTKQCRGFHYTGCGKSGNNFLTKEECHEKCEKRYPRSVALPQPAALPRSKKKKPFMRLSAGYSGTKPVEKTAMLRHVVLDGVNRTYYKSDAVWIDYAFCVGYRYNVSGKDTVLNVHFCSDNTNSECISQASFLWFTGQLMARNSVMCSVLFSAGLTCTPGILPLRSKIPSAQRTPRHIIYSEITRLSPPFYYLSLIIAMTSANVHRTTDGEEFCNVQRPFLRGTNLYTWYFTTEIKDSFSSKNSTSHHLQRNHETIAAILLLKPNHCHDIC</sequence>
<proteinExistence type="predicted"/>
<dbReference type="Pfam" id="PF00014">
    <property type="entry name" value="Kunitz_BPTI"/>
    <property type="match status" value="1"/>
</dbReference>